<dbReference type="Gene3D" id="3.40.50.10810">
    <property type="entry name" value="Tandem AAA-ATPase domain"/>
    <property type="match status" value="1"/>
</dbReference>
<dbReference type="GO" id="GO:0044027">
    <property type="term" value="P:negative regulation of gene expression via chromosomal CpG island methylation"/>
    <property type="evidence" value="ECO:0007669"/>
    <property type="project" value="TreeGrafter"/>
</dbReference>
<evidence type="ECO:0000256" key="1">
    <source>
        <dbReference type="ARBA" id="ARBA00004123"/>
    </source>
</evidence>
<dbReference type="AlphaFoldDB" id="A0AAJ7C709"/>
<comment type="similarity">
    <text evidence="2">Belongs to the SNF2/RAD54 helicase family.</text>
</comment>
<evidence type="ECO:0000259" key="10">
    <source>
        <dbReference type="PROSITE" id="PS51194"/>
    </source>
</evidence>
<organism evidence="11 12">
    <name type="scientific">Cephus cinctus</name>
    <name type="common">Wheat stem sawfly</name>
    <dbReference type="NCBI Taxonomy" id="211228"/>
    <lineage>
        <taxon>Eukaryota</taxon>
        <taxon>Metazoa</taxon>
        <taxon>Ecdysozoa</taxon>
        <taxon>Arthropoda</taxon>
        <taxon>Hexapoda</taxon>
        <taxon>Insecta</taxon>
        <taxon>Pterygota</taxon>
        <taxon>Neoptera</taxon>
        <taxon>Endopterygota</taxon>
        <taxon>Hymenoptera</taxon>
        <taxon>Cephoidea</taxon>
        <taxon>Cephidae</taxon>
        <taxon>Cephus</taxon>
    </lineage>
</organism>
<reference evidence="12" key="1">
    <citation type="submission" date="2025-08" db="UniProtKB">
        <authorList>
            <consortium name="RefSeq"/>
        </authorList>
    </citation>
    <scope>IDENTIFICATION</scope>
</reference>
<protein>
    <submittedName>
        <fullName evidence="12">Lymphoid-specific helicase</fullName>
    </submittedName>
</protein>
<dbReference type="InterPro" id="IPR014001">
    <property type="entry name" value="Helicase_ATP-bd"/>
</dbReference>
<evidence type="ECO:0000256" key="2">
    <source>
        <dbReference type="ARBA" id="ARBA00007025"/>
    </source>
</evidence>
<feature type="domain" description="Helicase C-terminal" evidence="10">
    <location>
        <begin position="378"/>
        <end position="544"/>
    </location>
</feature>
<dbReference type="GO" id="GO:0005524">
    <property type="term" value="F:ATP binding"/>
    <property type="evidence" value="ECO:0007669"/>
    <property type="project" value="UniProtKB-KW"/>
</dbReference>
<dbReference type="GO" id="GO:0006346">
    <property type="term" value="P:DNA methylation-dependent constitutive heterochromatin formation"/>
    <property type="evidence" value="ECO:0007669"/>
    <property type="project" value="TreeGrafter"/>
</dbReference>
<dbReference type="GO" id="GO:0004386">
    <property type="term" value="F:helicase activity"/>
    <property type="evidence" value="ECO:0007669"/>
    <property type="project" value="UniProtKB-KW"/>
</dbReference>
<dbReference type="PANTHER" id="PTHR47161">
    <property type="entry name" value="LYMPHOID-SPECIFIC HELICASE"/>
    <property type="match status" value="1"/>
</dbReference>
<evidence type="ECO:0000256" key="5">
    <source>
        <dbReference type="ARBA" id="ARBA00022806"/>
    </source>
</evidence>
<accession>A0AAJ7C709</accession>
<dbReference type="CDD" id="cd18793">
    <property type="entry name" value="SF2_C_SNF"/>
    <property type="match status" value="1"/>
</dbReference>
<dbReference type="GO" id="GO:0005721">
    <property type="term" value="C:pericentric heterochromatin"/>
    <property type="evidence" value="ECO:0007669"/>
    <property type="project" value="TreeGrafter"/>
</dbReference>
<keyword evidence="4" id="KW-0378">Hydrolase</keyword>
<dbReference type="KEGG" id="ccin:107271715"/>
<proteinExistence type="inferred from homology"/>
<dbReference type="GO" id="GO:0016787">
    <property type="term" value="F:hydrolase activity"/>
    <property type="evidence" value="ECO:0007669"/>
    <property type="project" value="UniProtKB-KW"/>
</dbReference>
<dbReference type="PANTHER" id="PTHR47161:SF1">
    <property type="entry name" value="LYMPHOID-SPECIFIC HELICASE"/>
    <property type="match status" value="1"/>
</dbReference>
<gene>
    <name evidence="12" type="primary">LOC107271715</name>
</gene>
<dbReference type="Pfam" id="PF00176">
    <property type="entry name" value="SNF2-rel_dom"/>
    <property type="match status" value="1"/>
</dbReference>
<keyword evidence="6" id="KW-0067">ATP-binding</keyword>
<dbReference type="PROSITE" id="PS51192">
    <property type="entry name" value="HELICASE_ATP_BIND_1"/>
    <property type="match status" value="1"/>
</dbReference>
<dbReference type="InterPro" id="IPR038718">
    <property type="entry name" value="SNF2-like_sf"/>
</dbReference>
<dbReference type="PROSITE" id="PS51194">
    <property type="entry name" value="HELICASE_CTER"/>
    <property type="match status" value="1"/>
</dbReference>
<evidence type="ECO:0000256" key="8">
    <source>
        <dbReference type="ARBA" id="ARBA00023242"/>
    </source>
</evidence>
<dbReference type="GeneID" id="107271715"/>
<dbReference type="GO" id="GO:0005634">
    <property type="term" value="C:nucleus"/>
    <property type="evidence" value="ECO:0007669"/>
    <property type="project" value="UniProtKB-SubCell"/>
</dbReference>
<keyword evidence="11" id="KW-1185">Reference proteome</keyword>
<dbReference type="Gene3D" id="3.40.50.300">
    <property type="entry name" value="P-loop containing nucleotide triphosphate hydrolases"/>
    <property type="match status" value="2"/>
</dbReference>
<evidence type="ECO:0000313" key="12">
    <source>
        <dbReference type="RefSeq" id="XP_015603519.1"/>
    </source>
</evidence>
<evidence type="ECO:0000256" key="7">
    <source>
        <dbReference type="ARBA" id="ARBA00023054"/>
    </source>
</evidence>
<keyword evidence="3" id="KW-0547">Nucleotide-binding</keyword>
<dbReference type="RefSeq" id="XP_015603519.1">
    <property type="nucleotide sequence ID" value="XM_015748033.2"/>
</dbReference>
<sequence length="597" mass="68870">MGLGKTVQVIALFSHLIEKRQNGPYLIVAPLSTIPNWLMEFEKFAPKLSVVLFHGDSTERLAAQKKIRQKMRVDNSYYTQPIVLTTYEVPLMEIRFLQSQKWRYIVVDEGQRIKNYKCQLIKILKSLQSMNRLLLTGTPLQNNLSELWSLLNFLVPEIFNDLAVFESWFDAKELQDEKGAEKVLKQEQEKHVMASLREILKPFMLRRLKCDVCLEVPPKKEVIVYTPITELQHDLYTAILNRDLQTLSKIEKQDLIIPEVNGKRPKRKCVTHKFNMTGESSSTSISEYSEDNSSMNDVDQLGWKSCNNVQKSNLSMWKKYTDVTNRNSEFLININFGNRMVMYKKVVNHPYLIHCPLDDAGLPKIDDNLIKCSGKLLVLDAMVAKLKVQGHKILIFSTWTMILDMLEDYMDLRQYSYVRLDGSQAITKRAENIKKFNTDPNVFIFLISTRAGGVGLNLAAADTVIMYDSDWNPQVDIQAMARCHRIGQTRPVVVYKLCTKGTIDERILKRGEAKRKLEKIVISKEASKFNLNDYNSVLELKRLLESSEHEVVTSEKDVFTPEELDKLLDRSDLEVQDKHLQESVSSLDSTDEQSQEE</sequence>
<evidence type="ECO:0000256" key="4">
    <source>
        <dbReference type="ARBA" id="ARBA00022801"/>
    </source>
</evidence>
<dbReference type="FunFam" id="3.40.50.10810:FF:000015">
    <property type="entry name" value="lymphoid-specific helicase isoform X1"/>
    <property type="match status" value="1"/>
</dbReference>
<dbReference type="InterPro" id="IPR001650">
    <property type="entry name" value="Helicase_C-like"/>
</dbReference>
<feature type="domain" description="Helicase ATP-binding" evidence="9">
    <location>
        <begin position="1"/>
        <end position="157"/>
    </location>
</feature>
<dbReference type="InterPro" id="IPR049730">
    <property type="entry name" value="SNF2/RAD54-like_C"/>
</dbReference>
<keyword evidence="7" id="KW-0175">Coiled coil</keyword>
<dbReference type="InterPro" id="IPR000330">
    <property type="entry name" value="SNF2_N"/>
</dbReference>
<evidence type="ECO:0000259" key="9">
    <source>
        <dbReference type="PROSITE" id="PS51192"/>
    </source>
</evidence>
<evidence type="ECO:0000256" key="6">
    <source>
        <dbReference type="ARBA" id="ARBA00022840"/>
    </source>
</evidence>
<dbReference type="GO" id="GO:0003682">
    <property type="term" value="F:chromatin binding"/>
    <property type="evidence" value="ECO:0007669"/>
    <property type="project" value="TreeGrafter"/>
</dbReference>
<dbReference type="SUPFAM" id="SSF52540">
    <property type="entry name" value="P-loop containing nucleoside triphosphate hydrolases"/>
    <property type="match status" value="2"/>
</dbReference>
<comment type="subcellular location">
    <subcellularLocation>
        <location evidence="1">Nucleus</location>
    </subcellularLocation>
</comment>
<keyword evidence="8" id="KW-0539">Nucleus</keyword>
<dbReference type="SMART" id="SM00490">
    <property type="entry name" value="HELICc"/>
    <property type="match status" value="1"/>
</dbReference>
<dbReference type="InterPro" id="IPR027417">
    <property type="entry name" value="P-loop_NTPase"/>
</dbReference>
<dbReference type="Pfam" id="PF00271">
    <property type="entry name" value="Helicase_C"/>
    <property type="match status" value="1"/>
</dbReference>
<dbReference type="GO" id="GO:0031508">
    <property type="term" value="P:pericentric heterochromatin formation"/>
    <property type="evidence" value="ECO:0007669"/>
    <property type="project" value="TreeGrafter"/>
</dbReference>
<dbReference type="SMART" id="SM00487">
    <property type="entry name" value="DEXDc"/>
    <property type="match status" value="1"/>
</dbReference>
<name>A0AAJ7C709_CEPCN</name>
<evidence type="ECO:0000313" key="11">
    <source>
        <dbReference type="Proteomes" id="UP000694920"/>
    </source>
</evidence>
<keyword evidence="5 12" id="KW-0347">Helicase</keyword>
<dbReference type="Proteomes" id="UP000694920">
    <property type="component" value="Unplaced"/>
</dbReference>
<evidence type="ECO:0000256" key="3">
    <source>
        <dbReference type="ARBA" id="ARBA00022741"/>
    </source>
</evidence>